<gene>
    <name evidence="2" type="ORF">E2C01_084109</name>
</gene>
<protein>
    <submittedName>
        <fullName evidence="2">Uncharacterized protein</fullName>
    </submittedName>
</protein>
<organism evidence="2 3">
    <name type="scientific">Portunus trituberculatus</name>
    <name type="common">Swimming crab</name>
    <name type="synonym">Neptunus trituberculatus</name>
    <dbReference type="NCBI Taxonomy" id="210409"/>
    <lineage>
        <taxon>Eukaryota</taxon>
        <taxon>Metazoa</taxon>
        <taxon>Ecdysozoa</taxon>
        <taxon>Arthropoda</taxon>
        <taxon>Crustacea</taxon>
        <taxon>Multicrustacea</taxon>
        <taxon>Malacostraca</taxon>
        <taxon>Eumalacostraca</taxon>
        <taxon>Eucarida</taxon>
        <taxon>Decapoda</taxon>
        <taxon>Pleocyemata</taxon>
        <taxon>Brachyura</taxon>
        <taxon>Eubrachyura</taxon>
        <taxon>Portunoidea</taxon>
        <taxon>Portunidae</taxon>
        <taxon>Portuninae</taxon>
        <taxon>Portunus</taxon>
    </lineage>
</organism>
<evidence type="ECO:0000313" key="3">
    <source>
        <dbReference type="Proteomes" id="UP000324222"/>
    </source>
</evidence>
<evidence type="ECO:0000313" key="2">
    <source>
        <dbReference type="EMBL" id="MPC89174.1"/>
    </source>
</evidence>
<dbReference type="EMBL" id="VSRR010080139">
    <property type="protein sequence ID" value="MPC89174.1"/>
    <property type="molecule type" value="Genomic_DNA"/>
</dbReference>
<comment type="caution">
    <text evidence="2">The sequence shown here is derived from an EMBL/GenBank/DDBJ whole genome shotgun (WGS) entry which is preliminary data.</text>
</comment>
<dbReference type="AlphaFoldDB" id="A0A5B7J9T4"/>
<accession>A0A5B7J9T4</accession>
<proteinExistence type="predicted"/>
<sequence>MTFHSGWATDDSRHNGRLRG</sequence>
<dbReference type="Proteomes" id="UP000324222">
    <property type="component" value="Unassembled WGS sequence"/>
</dbReference>
<keyword evidence="3" id="KW-1185">Reference proteome</keyword>
<feature type="region of interest" description="Disordered" evidence="1">
    <location>
        <begin position="1"/>
        <end position="20"/>
    </location>
</feature>
<name>A0A5B7J9T4_PORTR</name>
<reference evidence="2 3" key="1">
    <citation type="submission" date="2019-05" db="EMBL/GenBank/DDBJ databases">
        <title>Another draft genome of Portunus trituberculatus and its Hox gene families provides insights of decapod evolution.</title>
        <authorList>
            <person name="Jeong J.-H."/>
            <person name="Song I."/>
            <person name="Kim S."/>
            <person name="Choi T."/>
            <person name="Kim D."/>
            <person name="Ryu S."/>
            <person name="Kim W."/>
        </authorList>
    </citation>
    <scope>NUCLEOTIDE SEQUENCE [LARGE SCALE GENOMIC DNA]</scope>
    <source>
        <tissue evidence="2">Muscle</tissue>
    </source>
</reference>
<evidence type="ECO:0000256" key="1">
    <source>
        <dbReference type="SAM" id="MobiDB-lite"/>
    </source>
</evidence>